<comment type="caution">
    <text evidence="13">The sequence shown here is derived from an EMBL/GenBank/DDBJ whole genome shotgun (WGS) entry which is preliminary data.</text>
</comment>
<evidence type="ECO:0000256" key="10">
    <source>
        <dbReference type="SAM" id="SignalP"/>
    </source>
</evidence>
<evidence type="ECO:0000256" key="3">
    <source>
        <dbReference type="ARBA" id="ARBA00022452"/>
    </source>
</evidence>
<sequence>MIKKPTKLFTFFKKVLMIVIIGSLAFSQPLQAKEAEDQVSDNPVKISFGSESLQSSIDKLEKQSNVKFSYNPADLKGYITAPHKFQNEPLGKILNYLFAKTHLSFKEINSGIVIYDKTASSKTSLLTDKTEVQNINTESADDITVTGKVSDSDGPLPGVSVTIDGSTKGVVTNTNGNYTLKAAPDATLVFSSVGYKTQKVPVNNQKVINVTMISDLKSLNDVVVVGYGVQKKSDVTGSIVSVNEQALRDIPAANIGQALQGQAAGVDIQKSNGNSHPGASPSILIRGTRSKNASNAPLIVVDGLPFNGSLNDINPDDITSLEVLKDASSTAIYGSRGANGVLLVSTRRGKKGGATISYSGYAGFNKPLGHYYVMNGPQFTNLKKWGLINGNPGKYTGIDDPAFLTDGSFAPQEVASIKSGRSTDWQNLIYKTGFVTDHQLGVSGGNDLTQYAISGGYYNETGIYFGQSFVRYSIKLSIDQQLGKNVKIGLSSLNNLSYTNGENANPLGQALRASPLSTPYDDATGKLVGFTAGSANQVWNPLANFVPGAVVETRKRFGTFTTAYADVTLAPGLKYRFNGGAEIRPDIYGNYYAGATTNNLGGASTANNQSTYSYNYTLENILTYDRVFAQKHHINFTGLYSLQESQSQSNSFSYNNILSDGVQYFNPQYGSNLSGTGSYSKWDIISYMARVNYGYANKYLLTLTMRSDGSSRLAPGNKYHVFPSAAAAWNVNQENFLKDSHVLSNLKLRLSYGTVGNTAIDPYQTLGALSSVNYNFGSTNLTGAYPTNVPNPNLTWEYTSTLNAGIDFGFFEGRITGAVDAYHQYTRSLLLPLSLPPTSGIPNSILTNVGQTQNKGIEISLSTINIPGNGRNSFSWSTSFNIAFNRGKVTKLSNGVTQDITNNLFVGQPLGAIFDYKKIGIWQNTAADTAQAKSLGLTTTGTGSVIGTIKVEDVNKDGKINASDRIIVGSDQPKFTGGFTNRISYKGFDFTVVGVYRVGGLITSRLFQSGGFVNTFQGNYNNLNEDYWTPTNHQNYYPKPNSASTNTPYSSLLSYFDGTFLKIRSMTLGYYMPESITKRIKTRSLRIYATMQNPFILFSPYRNTFHGLDPETAGSGGLSIDTPPTKSVTFGINMTL</sequence>
<dbReference type="Pfam" id="PF07715">
    <property type="entry name" value="Plug"/>
    <property type="match status" value="1"/>
</dbReference>
<evidence type="ECO:0000256" key="5">
    <source>
        <dbReference type="ARBA" id="ARBA00023077"/>
    </source>
</evidence>
<dbReference type="EMBL" id="JAVDUU010000001">
    <property type="protein sequence ID" value="MDR6941150.1"/>
    <property type="molecule type" value="Genomic_DNA"/>
</dbReference>
<protein>
    <submittedName>
        <fullName evidence="13">TonB-linked SusC/RagA family outer membrane protein</fullName>
    </submittedName>
</protein>
<keyword evidence="3 8" id="KW-1134">Transmembrane beta strand</keyword>
<dbReference type="SUPFAM" id="SSF49464">
    <property type="entry name" value="Carboxypeptidase regulatory domain-like"/>
    <property type="match status" value="1"/>
</dbReference>
<evidence type="ECO:0000256" key="8">
    <source>
        <dbReference type="PROSITE-ProRule" id="PRU01360"/>
    </source>
</evidence>
<name>A0ABU1T7G1_9SPHI</name>
<dbReference type="InterPro" id="IPR012910">
    <property type="entry name" value="Plug_dom"/>
</dbReference>
<dbReference type="Gene3D" id="3.55.50.30">
    <property type="match status" value="1"/>
</dbReference>
<dbReference type="InterPro" id="IPR000531">
    <property type="entry name" value="Beta-barrel_TonB"/>
</dbReference>
<reference evidence="13 14" key="1">
    <citation type="submission" date="2023-07" db="EMBL/GenBank/DDBJ databases">
        <title>Sorghum-associated microbial communities from plants grown in Nebraska, USA.</title>
        <authorList>
            <person name="Schachtman D."/>
        </authorList>
    </citation>
    <scope>NUCLEOTIDE SEQUENCE [LARGE SCALE GENOMIC DNA]</scope>
    <source>
        <strain evidence="13 14">3262</strain>
    </source>
</reference>
<evidence type="ECO:0000256" key="4">
    <source>
        <dbReference type="ARBA" id="ARBA00022692"/>
    </source>
</evidence>
<keyword evidence="2 8" id="KW-0813">Transport</keyword>
<feature type="domain" description="TonB-dependent receptor-like beta-barrel" evidence="11">
    <location>
        <begin position="543"/>
        <end position="912"/>
    </location>
</feature>
<dbReference type="InterPro" id="IPR023996">
    <property type="entry name" value="TonB-dep_OMP_SusC/RagA"/>
</dbReference>
<proteinExistence type="inferred from homology"/>
<dbReference type="Gene3D" id="2.170.130.10">
    <property type="entry name" value="TonB-dependent receptor, plug domain"/>
    <property type="match status" value="1"/>
</dbReference>
<accession>A0ABU1T7G1</accession>
<dbReference type="Gene3D" id="2.60.40.1120">
    <property type="entry name" value="Carboxypeptidase-like, regulatory domain"/>
    <property type="match status" value="1"/>
</dbReference>
<dbReference type="NCBIfam" id="TIGR04056">
    <property type="entry name" value="OMP_RagA_SusC"/>
    <property type="match status" value="1"/>
</dbReference>
<keyword evidence="10" id="KW-0732">Signal</keyword>
<evidence type="ECO:0000256" key="7">
    <source>
        <dbReference type="ARBA" id="ARBA00023237"/>
    </source>
</evidence>
<evidence type="ECO:0000256" key="9">
    <source>
        <dbReference type="RuleBase" id="RU003357"/>
    </source>
</evidence>
<evidence type="ECO:0000256" key="1">
    <source>
        <dbReference type="ARBA" id="ARBA00004571"/>
    </source>
</evidence>
<evidence type="ECO:0000256" key="6">
    <source>
        <dbReference type="ARBA" id="ARBA00023136"/>
    </source>
</evidence>
<feature type="domain" description="TonB-dependent receptor plug" evidence="12">
    <location>
        <begin position="232"/>
        <end position="341"/>
    </location>
</feature>
<dbReference type="InterPro" id="IPR039426">
    <property type="entry name" value="TonB-dep_rcpt-like"/>
</dbReference>
<dbReference type="RefSeq" id="WP_310092563.1">
    <property type="nucleotide sequence ID" value="NZ_JAVDUU010000001.1"/>
</dbReference>
<dbReference type="InterPro" id="IPR008969">
    <property type="entry name" value="CarboxyPept-like_regulatory"/>
</dbReference>
<keyword evidence="5 9" id="KW-0798">TonB box</keyword>
<keyword evidence="7 8" id="KW-0998">Cell outer membrane</keyword>
<evidence type="ECO:0000256" key="2">
    <source>
        <dbReference type="ARBA" id="ARBA00022448"/>
    </source>
</evidence>
<dbReference type="Proteomes" id="UP001247620">
    <property type="component" value="Unassembled WGS sequence"/>
</dbReference>
<comment type="similarity">
    <text evidence="8 9">Belongs to the TonB-dependent receptor family.</text>
</comment>
<keyword evidence="4 8" id="KW-0812">Transmembrane</keyword>
<organism evidence="13 14">
    <name type="scientific">Mucilaginibacter pocheonensis</name>
    <dbReference type="NCBI Taxonomy" id="398050"/>
    <lineage>
        <taxon>Bacteria</taxon>
        <taxon>Pseudomonadati</taxon>
        <taxon>Bacteroidota</taxon>
        <taxon>Sphingobacteriia</taxon>
        <taxon>Sphingobacteriales</taxon>
        <taxon>Sphingobacteriaceae</taxon>
        <taxon>Mucilaginibacter</taxon>
    </lineage>
</organism>
<dbReference type="InterPro" id="IPR023997">
    <property type="entry name" value="TonB-dep_OMP_SusC/RagA_CS"/>
</dbReference>
<comment type="subcellular location">
    <subcellularLocation>
        <location evidence="1 8">Cell outer membrane</location>
        <topology evidence="1 8">Multi-pass membrane protein</topology>
    </subcellularLocation>
</comment>
<dbReference type="NCBIfam" id="TIGR04057">
    <property type="entry name" value="SusC_RagA_signa"/>
    <property type="match status" value="1"/>
</dbReference>
<evidence type="ECO:0000313" key="13">
    <source>
        <dbReference type="EMBL" id="MDR6941150.1"/>
    </source>
</evidence>
<dbReference type="Pfam" id="PF13715">
    <property type="entry name" value="CarbopepD_reg_2"/>
    <property type="match status" value="1"/>
</dbReference>
<keyword evidence="6 8" id="KW-0472">Membrane</keyword>
<dbReference type="Pfam" id="PF00593">
    <property type="entry name" value="TonB_dep_Rec_b-barrel"/>
    <property type="match status" value="1"/>
</dbReference>
<evidence type="ECO:0000313" key="14">
    <source>
        <dbReference type="Proteomes" id="UP001247620"/>
    </source>
</evidence>
<feature type="chain" id="PRO_5047375479" evidence="10">
    <location>
        <begin position="33"/>
        <end position="1136"/>
    </location>
</feature>
<feature type="signal peptide" evidence="10">
    <location>
        <begin position="1"/>
        <end position="32"/>
    </location>
</feature>
<dbReference type="Gene3D" id="2.40.170.20">
    <property type="entry name" value="TonB-dependent receptor, beta-barrel domain"/>
    <property type="match status" value="1"/>
</dbReference>
<dbReference type="InterPro" id="IPR037066">
    <property type="entry name" value="Plug_dom_sf"/>
</dbReference>
<dbReference type="InterPro" id="IPR036942">
    <property type="entry name" value="Beta-barrel_TonB_sf"/>
</dbReference>
<evidence type="ECO:0000259" key="11">
    <source>
        <dbReference type="Pfam" id="PF00593"/>
    </source>
</evidence>
<evidence type="ECO:0000259" key="12">
    <source>
        <dbReference type="Pfam" id="PF07715"/>
    </source>
</evidence>
<gene>
    <name evidence="13" type="ORF">J2W55_000978</name>
</gene>
<dbReference type="PROSITE" id="PS52016">
    <property type="entry name" value="TONB_DEPENDENT_REC_3"/>
    <property type="match status" value="1"/>
</dbReference>
<dbReference type="SUPFAM" id="SSF56935">
    <property type="entry name" value="Porins"/>
    <property type="match status" value="1"/>
</dbReference>
<keyword evidence="14" id="KW-1185">Reference proteome</keyword>